<dbReference type="InterPro" id="IPR021363">
    <property type="entry name" value="DUF2835"/>
</dbReference>
<dbReference type="Pfam" id="PF11197">
    <property type="entry name" value="DUF2835"/>
    <property type="match status" value="1"/>
</dbReference>
<evidence type="ECO:0000313" key="1">
    <source>
        <dbReference type="EMBL" id="UWZ80549.1"/>
    </source>
</evidence>
<organism evidence="1 2">
    <name type="scientific">Geoalkalibacter halelectricus</name>
    <dbReference type="NCBI Taxonomy" id="2847045"/>
    <lineage>
        <taxon>Bacteria</taxon>
        <taxon>Pseudomonadati</taxon>
        <taxon>Thermodesulfobacteriota</taxon>
        <taxon>Desulfuromonadia</taxon>
        <taxon>Desulfuromonadales</taxon>
        <taxon>Geoalkalibacteraceae</taxon>
        <taxon>Geoalkalibacter</taxon>
    </lineage>
</organism>
<gene>
    <name evidence="1" type="ORF">L9S41_03900</name>
</gene>
<dbReference type="RefSeq" id="WP_260748905.1">
    <property type="nucleotide sequence ID" value="NZ_CP092109.1"/>
</dbReference>
<accession>A0ABY5ZPX1</accession>
<name>A0ABY5ZPX1_9BACT</name>
<sequence length="76" mass="8863">MAGGEVFFRLHIPAEKYLRYYQGTAAFVQVRSEDGRRIRLPAANLRTFVTREGITGRFRLRFDDRQKILSLEKVSS</sequence>
<evidence type="ECO:0000313" key="2">
    <source>
        <dbReference type="Proteomes" id="UP001060414"/>
    </source>
</evidence>
<dbReference type="Proteomes" id="UP001060414">
    <property type="component" value="Chromosome"/>
</dbReference>
<reference evidence="1" key="1">
    <citation type="journal article" date="2022" name="Environ. Microbiol.">
        <title>Geoalkalibacter halelectricus SAP #1 sp. nov. possessing extracellular electron transfer and mineral#reducing capabilities from a haloalkaline environment.</title>
        <authorList>
            <person name="Yadav S."/>
            <person name="Singh R."/>
            <person name="Sundharam S.S."/>
            <person name="Chaudhary S."/>
            <person name="Krishnamurthi S."/>
            <person name="Patil S.A."/>
        </authorList>
    </citation>
    <scope>NUCLEOTIDE SEQUENCE</scope>
    <source>
        <strain evidence="1">SAP-1</strain>
    </source>
</reference>
<dbReference type="EMBL" id="CP092109">
    <property type="protein sequence ID" value="UWZ80549.1"/>
    <property type="molecule type" value="Genomic_DNA"/>
</dbReference>
<proteinExistence type="predicted"/>
<keyword evidence="2" id="KW-1185">Reference proteome</keyword>
<protein>
    <submittedName>
        <fullName evidence="1">DUF2835 domain-containing protein</fullName>
    </submittedName>
</protein>